<evidence type="ECO:0000256" key="1">
    <source>
        <dbReference type="SAM" id="MobiDB-lite"/>
    </source>
</evidence>
<feature type="compositionally biased region" description="Basic residues" evidence="1">
    <location>
        <begin position="193"/>
        <end position="203"/>
    </location>
</feature>
<dbReference type="EMBL" id="CAXAMN010017557">
    <property type="protein sequence ID" value="CAK9050727.1"/>
    <property type="molecule type" value="Genomic_DNA"/>
</dbReference>
<keyword evidence="3" id="KW-1185">Reference proteome</keyword>
<accession>A0ABP0MGY4</accession>
<evidence type="ECO:0000313" key="3">
    <source>
        <dbReference type="Proteomes" id="UP001642484"/>
    </source>
</evidence>
<feature type="compositionally biased region" description="Polar residues" evidence="1">
    <location>
        <begin position="163"/>
        <end position="173"/>
    </location>
</feature>
<feature type="region of interest" description="Disordered" evidence="1">
    <location>
        <begin position="163"/>
        <end position="203"/>
    </location>
</feature>
<organism evidence="2 3">
    <name type="scientific">Durusdinium trenchii</name>
    <dbReference type="NCBI Taxonomy" id="1381693"/>
    <lineage>
        <taxon>Eukaryota</taxon>
        <taxon>Sar</taxon>
        <taxon>Alveolata</taxon>
        <taxon>Dinophyceae</taxon>
        <taxon>Suessiales</taxon>
        <taxon>Symbiodiniaceae</taxon>
        <taxon>Durusdinium</taxon>
    </lineage>
</organism>
<sequence>MSQGMTFFLPWEKVRSGRLPIQFTPPLCTHTVICNPLQLKLTCSAVGGAQPWTMRSSWQPDLEYMAALPTLDSLAPAAGNSWYSQGPQGPTAWRGPMPTIPQMGAPQAYGTRPLYCPMPTDLSAVQASGQWRANGLQTNPHLFQQQAIHDVSQLATMQALESKTNMGSNNQPQGTPPDQAFDDNKAKIDSQGQKKKKKKGCCC</sequence>
<comment type="caution">
    <text evidence="2">The sequence shown here is derived from an EMBL/GenBank/DDBJ whole genome shotgun (WGS) entry which is preliminary data.</text>
</comment>
<evidence type="ECO:0000313" key="2">
    <source>
        <dbReference type="EMBL" id="CAK9050727.1"/>
    </source>
</evidence>
<name>A0ABP0MGY4_9DINO</name>
<gene>
    <name evidence="2" type="ORF">CCMP2556_LOCUS25839</name>
</gene>
<dbReference type="Proteomes" id="UP001642484">
    <property type="component" value="Unassembled WGS sequence"/>
</dbReference>
<proteinExistence type="predicted"/>
<reference evidence="2 3" key="1">
    <citation type="submission" date="2024-02" db="EMBL/GenBank/DDBJ databases">
        <authorList>
            <person name="Chen Y."/>
            <person name="Shah S."/>
            <person name="Dougan E. K."/>
            <person name="Thang M."/>
            <person name="Chan C."/>
        </authorList>
    </citation>
    <scope>NUCLEOTIDE SEQUENCE [LARGE SCALE GENOMIC DNA]</scope>
</reference>
<protein>
    <submittedName>
        <fullName evidence="2">Uncharacterized protein</fullName>
    </submittedName>
</protein>